<dbReference type="PANTHER" id="PTHR43833:SF7">
    <property type="entry name" value="KTR SYSTEM POTASSIUM UPTAKE PROTEIN C"/>
    <property type="match status" value="1"/>
</dbReference>
<keyword evidence="3" id="KW-1185">Reference proteome</keyword>
<dbReference type="EMBL" id="ONZF01000002">
    <property type="protein sequence ID" value="SPJ23236.1"/>
    <property type="molecule type" value="Genomic_DNA"/>
</dbReference>
<dbReference type="PANTHER" id="PTHR43833">
    <property type="entry name" value="POTASSIUM CHANNEL PROTEIN 2-RELATED-RELATED"/>
    <property type="match status" value="1"/>
</dbReference>
<evidence type="ECO:0000313" key="3">
    <source>
        <dbReference type="Proteomes" id="UP000244912"/>
    </source>
</evidence>
<sequence>MPHHPANFCIVGLGNFGSTVATELKRFGNYVIGIDLDEGKVSNHAEELDQAMIVDARSEDGMRDAGVGECDVGIVSLGHDLEASVLASMNLSLLGVDKVWAKATSKTHHRILHRLGVDRVIHPEVRMGQQVAQMLHNPLIRDYVSLGNTYNVVNMRIPDELNGKSLADLKLDDFDLRCLGVMRGTDFIGRDGEVCTLEADDMLLILGRRVDLREFTQSI</sequence>
<dbReference type="GO" id="GO:0008324">
    <property type="term" value="F:monoatomic cation transmembrane transporter activity"/>
    <property type="evidence" value="ECO:0007669"/>
    <property type="project" value="InterPro"/>
</dbReference>
<dbReference type="SUPFAM" id="SSF116726">
    <property type="entry name" value="TrkA C-terminal domain-like"/>
    <property type="match status" value="1"/>
</dbReference>
<dbReference type="InterPro" id="IPR036721">
    <property type="entry name" value="RCK_C_sf"/>
</dbReference>
<dbReference type="RefSeq" id="WP_108893090.1">
    <property type="nucleotide sequence ID" value="NZ_ONZF01000002.1"/>
</dbReference>
<dbReference type="InterPro" id="IPR006037">
    <property type="entry name" value="RCK_C"/>
</dbReference>
<evidence type="ECO:0000313" key="2">
    <source>
        <dbReference type="EMBL" id="SPJ23236.1"/>
    </source>
</evidence>
<evidence type="ECO:0000259" key="1">
    <source>
        <dbReference type="PROSITE" id="PS51202"/>
    </source>
</evidence>
<dbReference type="PROSITE" id="PS51202">
    <property type="entry name" value="RCK_C"/>
    <property type="match status" value="1"/>
</dbReference>
<dbReference type="Pfam" id="PF02254">
    <property type="entry name" value="TrkA_N"/>
    <property type="match status" value="1"/>
</dbReference>
<dbReference type="Gene3D" id="3.30.70.1450">
    <property type="entry name" value="Regulator of K+ conductance, C-terminal domain"/>
    <property type="match status" value="1"/>
</dbReference>
<proteinExistence type="predicted"/>
<organism evidence="2 3">
    <name type="scientific">Palleronia abyssalis</name>
    <dbReference type="NCBI Taxonomy" id="1501240"/>
    <lineage>
        <taxon>Bacteria</taxon>
        <taxon>Pseudomonadati</taxon>
        <taxon>Pseudomonadota</taxon>
        <taxon>Alphaproteobacteria</taxon>
        <taxon>Rhodobacterales</taxon>
        <taxon>Roseobacteraceae</taxon>
        <taxon>Palleronia</taxon>
    </lineage>
</organism>
<accession>A0A2R8BT20</accession>
<dbReference type="AlphaFoldDB" id="A0A2R8BT20"/>
<dbReference type="SUPFAM" id="SSF51735">
    <property type="entry name" value="NAD(P)-binding Rossmann-fold domains"/>
    <property type="match status" value="1"/>
</dbReference>
<dbReference type="Proteomes" id="UP000244912">
    <property type="component" value="Unassembled WGS sequence"/>
</dbReference>
<name>A0A2R8BT20_9RHOB</name>
<dbReference type="InterPro" id="IPR050721">
    <property type="entry name" value="Trk_Ktr_HKT_K-transport"/>
</dbReference>
<dbReference type="InterPro" id="IPR003148">
    <property type="entry name" value="RCK_N"/>
</dbReference>
<feature type="domain" description="RCK C-terminal" evidence="1">
    <location>
        <begin position="141"/>
        <end position="219"/>
    </location>
</feature>
<dbReference type="OrthoDB" id="9781411at2"/>
<dbReference type="InterPro" id="IPR036291">
    <property type="entry name" value="NAD(P)-bd_dom_sf"/>
</dbReference>
<dbReference type="Gene3D" id="3.40.50.720">
    <property type="entry name" value="NAD(P)-binding Rossmann-like Domain"/>
    <property type="match status" value="1"/>
</dbReference>
<reference evidence="2 3" key="1">
    <citation type="submission" date="2018-03" db="EMBL/GenBank/DDBJ databases">
        <authorList>
            <person name="Keele B.F."/>
        </authorList>
    </citation>
    <scope>NUCLEOTIDE SEQUENCE [LARGE SCALE GENOMIC DNA]</scope>
    <source>
        <strain evidence="2 3">CECT 8504</strain>
    </source>
</reference>
<gene>
    <name evidence="2" type="primary">ktrA</name>
    <name evidence="2" type="ORF">PAA8504_01043</name>
</gene>
<dbReference type="GO" id="GO:0006813">
    <property type="term" value="P:potassium ion transport"/>
    <property type="evidence" value="ECO:0007669"/>
    <property type="project" value="InterPro"/>
</dbReference>
<protein>
    <submittedName>
        <fullName evidence="2">Ktr system potassium uptake protein A</fullName>
    </submittedName>
</protein>